<evidence type="ECO:0000313" key="1">
    <source>
        <dbReference type="EMBL" id="KAJ5202292.1"/>
    </source>
</evidence>
<gene>
    <name evidence="1" type="ORF">N7449_004371</name>
</gene>
<accession>A0A9W9SXZ9</accession>
<keyword evidence="2" id="KW-1185">Reference proteome</keyword>
<dbReference type="EMBL" id="JAPQKQ010000003">
    <property type="protein sequence ID" value="KAJ5202292.1"/>
    <property type="molecule type" value="Genomic_DNA"/>
</dbReference>
<organism evidence="1 2">
    <name type="scientific">Penicillium cf. viridicatum</name>
    <dbReference type="NCBI Taxonomy" id="2972119"/>
    <lineage>
        <taxon>Eukaryota</taxon>
        <taxon>Fungi</taxon>
        <taxon>Dikarya</taxon>
        <taxon>Ascomycota</taxon>
        <taxon>Pezizomycotina</taxon>
        <taxon>Eurotiomycetes</taxon>
        <taxon>Eurotiomycetidae</taxon>
        <taxon>Eurotiales</taxon>
        <taxon>Aspergillaceae</taxon>
        <taxon>Penicillium</taxon>
    </lineage>
</organism>
<proteinExistence type="predicted"/>
<reference evidence="1" key="1">
    <citation type="submission" date="2022-11" db="EMBL/GenBank/DDBJ databases">
        <authorList>
            <person name="Petersen C."/>
        </authorList>
    </citation>
    <scope>NUCLEOTIDE SEQUENCE</scope>
    <source>
        <strain evidence="1">IBT 20477</strain>
    </source>
</reference>
<protein>
    <submittedName>
        <fullName evidence="1">Uncharacterized protein</fullName>
    </submittedName>
</protein>
<name>A0A9W9SXZ9_9EURO</name>
<dbReference type="AlphaFoldDB" id="A0A9W9SXZ9"/>
<evidence type="ECO:0000313" key="2">
    <source>
        <dbReference type="Proteomes" id="UP001150942"/>
    </source>
</evidence>
<comment type="caution">
    <text evidence="1">The sequence shown here is derived from an EMBL/GenBank/DDBJ whole genome shotgun (WGS) entry which is preliminary data.</text>
</comment>
<reference evidence="1" key="2">
    <citation type="journal article" date="2023" name="IMA Fungus">
        <title>Comparative genomic study of the Penicillium genus elucidates a diverse pangenome and 15 lateral gene transfer events.</title>
        <authorList>
            <person name="Petersen C."/>
            <person name="Sorensen T."/>
            <person name="Nielsen M.R."/>
            <person name="Sondergaard T.E."/>
            <person name="Sorensen J.L."/>
            <person name="Fitzpatrick D.A."/>
            <person name="Frisvad J.C."/>
            <person name="Nielsen K.L."/>
        </authorList>
    </citation>
    <scope>NUCLEOTIDE SEQUENCE</scope>
    <source>
        <strain evidence="1">IBT 20477</strain>
    </source>
</reference>
<dbReference type="OrthoDB" id="3796275at2759"/>
<sequence>MATSVSYSAASLLLEPLPDLDISSRRTTRHALHQIHFIGALQPWANFEADVANTYNGQTWSPRALASSLTGNSLTGSVHEEQVFVSDERGIQGRLEGRAGTVLGAVFRAQNHNLKLGSFKGAQPPYQGCLKAPDFVLMTSAHDAKVVGEAKAPWIAEHCLDNLVDEFENGDTEQTLRHALGQIARYMLETRLKYGFLTTYEQTIFLRKADVGRVWGLEYSPVIYHGDRGSTPGRTVSFCQSIYHVGLLALADSAFDTGTGMRNQVWTRNA</sequence>
<dbReference type="Proteomes" id="UP001150942">
    <property type="component" value="Unassembled WGS sequence"/>
</dbReference>